<evidence type="ECO:0000256" key="3">
    <source>
        <dbReference type="ARBA" id="ARBA00012438"/>
    </source>
</evidence>
<comment type="subcellular location">
    <subcellularLocation>
        <location evidence="2">Membrane</location>
    </subcellularLocation>
</comment>
<dbReference type="GO" id="GO:0005524">
    <property type="term" value="F:ATP binding"/>
    <property type="evidence" value="ECO:0007669"/>
    <property type="project" value="UniProtKB-KW"/>
</dbReference>
<name>A0A1Y6CVN6_9PROT</name>
<keyword evidence="10" id="KW-0472">Membrane</keyword>
<dbReference type="Gene3D" id="3.30.565.10">
    <property type="entry name" value="Histidine kinase-like ATPase, C-terminal domain"/>
    <property type="match status" value="1"/>
</dbReference>
<dbReference type="SMART" id="SM00388">
    <property type="entry name" value="HisKA"/>
    <property type="match status" value="1"/>
</dbReference>
<feature type="domain" description="Histidine kinase" evidence="11">
    <location>
        <begin position="269"/>
        <end position="489"/>
    </location>
</feature>
<dbReference type="InterPro" id="IPR036097">
    <property type="entry name" value="HisK_dim/P_sf"/>
</dbReference>
<evidence type="ECO:0000256" key="10">
    <source>
        <dbReference type="ARBA" id="ARBA00023136"/>
    </source>
</evidence>
<dbReference type="Pfam" id="PF02518">
    <property type="entry name" value="HATPase_c"/>
    <property type="match status" value="1"/>
</dbReference>
<protein>
    <recommendedName>
        <fullName evidence="3">histidine kinase</fullName>
        <ecNumber evidence="3">2.7.13.3</ecNumber>
    </recommendedName>
</protein>
<dbReference type="Pfam" id="PF00512">
    <property type="entry name" value="HisKA"/>
    <property type="match status" value="1"/>
</dbReference>
<dbReference type="Pfam" id="PF13426">
    <property type="entry name" value="PAS_9"/>
    <property type="match status" value="2"/>
</dbReference>
<evidence type="ECO:0000256" key="7">
    <source>
        <dbReference type="ARBA" id="ARBA00022777"/>
    </source>
</evidence>
<dbReference type="InterPro" id="IPR001610">
    <property type="entry name" value="PAC"/>
</dbReference>
<dbReference type="SUPFAM" id="SSF55874">
    <property type="entry name" value="ATPase domain of HSP90 chaperone/DNA topoisomerase II/histidine kinase"/>
    <property type="match status" value="1"/>
</dbReference>
<dbReference type="FunFam" id="1.10.287.130:FF:000038">
    <property type="entry name" value="Sensory transduction histidine kinase"/>
    <property type="match status" value="1"/>
</dbReference>
<dbReference type="CDD" id="cd00082">
    <property type="entry name" value="HisKA"/>
    <property type="match status" value="1"/>
</dbReference>
<dbReference type="GO" id="GO:0000155">
    <property type="term" value="F:phosphorelay sensor kinase activity"/>
    <property type="evidence" value="ECO:0007669"/>
    <property type="project" value="InterPro"/>
</dbReference>
<dbReference type="EMBL" id="FWZX01000046">
    <property type="protein sequence ID" value="SMF82365.1"/>
    <property type="molecule type" value="Genomic_DNA"/>
</dbReference>
<dbReference type="Gene3D" id="1.10.287.130">
    <property type="match status" value="1"/>
</dbReference>
<keyword evidence="4" id="KW-0597">Phosphoprotein</keyword>
<evidence type="ECO:0000259" key="11">
    <source>
        <dbReference type="PROSITE" id="PS50109"/>
    </source>
</evidence>
<evidence type="ECO:0000256" key="2">
    <source>
        <dbReference type="ARBA" id="ARBA00004370"/>
    </source>
</evidence>
<dbReference type="SMART" id="SM00086">
    <property type="entry name" value="PAC"/>
    <property type="match status" value="2"/>
</dbReference>
<dbReference type="PROSITE" id="PS50113">
    <property type="entry name" value="PAC"/>
    <property type="match status" value="2"/>
</dbReference>
<dbReference type="NCBIfam" id="TIGR00229">
    <property type="entry name" value="sensory_box"/>
    <property type="match status" value="2"/>
</dbReference>
<dbReference type="InterPro" id="IPR004358">
    <property type="entry name" value="Sig_transdc_His_kin-like_C"/>
</dbReference>
<dbReference type="PROSITE" id="PS50112">
    <property type="entry name" value="PAS"/>
    <property type="match status" value="2"/>
</dbReference>
<feature type="domain" description="PAS" evidence="12">
    <location>
        <begin position="5"/>
        <end position="68"/>
    </location>
</feature>
<dbReference type="InterPro" id="IPR003661">
    <property type="entry name" value="HisK_dim/P_dom"/>
</dbReference>
<keyword evidence="5" id="KW-0808">Transferase</keyword>
<feature type="domain" description="PAC" evidence="13">
    <location>
        <begin position="201"/>
        <end position="251"/>
    </location>
</feature>
<proteinExistence type="predicted"/>
<sequence>MDLGLLDAFDEGIVVVDRDAVIAYLNPAAERLFGYGTAELLGRPLDLLIPEDARVRHAERIRQFARSGVASRRMRERGAITGRRRDGSQFDAEASISKFEQDGRPLMMAVVRDITERKVAEARLLASEQKHRAILDTCTDAILLADAESGGICEVNERAAELFGCTTRDLIGLHQSELHPLDERDRFRRTFREHLEQGRLLVPDATILRNDGTVLPVEIAARPTVIGERPILVGFFRDISHRKQHERQLERATRAAEAANRAKTMFLANMSHELRTPLNAIIGMSEVIAEQMKGPVGHPKYAEYGADIRDSGHHLLEVINDILDLSRLELDKLELHEEPIELGALLGQCYRTVHRMADEAGIRVSVETGATPLLRADRRMVRQMLLNLLSNAVKFTPAGGLIVLAACERERGGIEVSVRDTGIGIPPERLAAVTEPFNLSGERRYQNQSGTGLGLAITKGLLEAHGGTLVIDSAPGKGARVALRFPPERSIRN</sequence>
<accession>A0A1Y6CVN6</accession>
<dbReference type="InterPro" id="IPR005467">
    <property type="entry name" value="His_kinase_dom"/>
</dbReference>
<dbReference type="InterPro" id="IPR003594">
    <property type="entry name" value="HATPase_dom"/>
</dbReference>
<dbReference type="EC" id="2.7.13.3" evidence="3"/>
<reference evidence="14 15" key="1">
    <citation type="submission" date="2017-04" db="EMBL/GenBank/DDBJ databases">
        <authorList>
            <person name="Afonso C.L."/>
            <person name="Miller P.J."/>
            <person name="Scott M.A."/>
            <person name="Spackman E."/>
            <person name="Goraichik I."/>
            <person name="Dimitrov K.M."/>
            <person name="Suarez D.L."/>
            <person name="Swayne D.E."/>
        </authorList>
    </citation>
    <scope>NUCLEOTIDE SEQUENCE [LARGE SCALE GENOMIC DNA]</scope>
    <source>
        <strain evidence="14 15">USBA 355</strain>
    </source>
</reference>
<gene>
    <name evidence="14" type="ORF">SAMN05428998_14618</name>
</gene>
<dbReference type="InterPro" id="IPR000700">
    <property type="entry name" value="PAS-assoc_C"/>
</dbReference>
<organism evidence="14 15">
    <name type="scientific">Tistlia consotensis USBA 355</name>
    <dbReference type="NCBI Taxonomy" id="560819"/>
    <lineage>
        <taxon>Bacteria</taxon>
        <taxon>Pseudomonadati</taxon>
        <taxon>Pseudomonadota</taxon>
        <taxon>Alphaproteobacteria</taxon>
        <taxon>Rhodospirillales</taxon>
        <taxon>Rhodovibrionaceae</taxon>
        <taxon>Tistlia</taxon>
    </lineage>
</organism>
<keyword evidence="9" id="KW-0902">Two-component regulatory system</keyword>
<dbReference type="RefSeq" id="WP_085126881.1">
    <property type="nucleotide sequence ID" value="NZ_FWZX01000046.1"/>
</dbReference>
<evidence type="ECO:0000259" key="13">
    <source>
        <dbReference type="PROSITE" id="PS50113"/>
    </source>
</evidence>
<dbReference type="InterPro" id="IPR035965">
    <property type="entry name" value="PAS-like_dom_sf"/>
</dbReference>
<dbReference type="SUPFAM" id="SSF47384">
    <property type="entry name" value="Homodimeric domain of signal transducing histidine kinase"/>
    <property type="match status" value="1"/>
</dbReference>
<evidence type="ECO:0000313" key="15">
    <source>
        <dbReference type="Proteomes" id="UP000192917"/>
    </source>
</evidence>
<dbReference type="InterPro" id="IPR036890">
    <property type="entry name" value="HATPase_C_sf"/>
</dbReference>
<keyword evidence="8" id="KW-0067">ATP-binding</keyword>
<dbReference type="SMART" id="SM00387">
    <property type="entry name" value="HATPase_c"/>
    <property type="match status" value="1"/>
</dbReference>
<evidence type="ECO:0000259" key="12">
    <source>
        <dbReference type="PROSITE" id="PS50112"/>
    </source>
</evidence>
<keyword evidence="6" id="KW-0547">Nucleotide-binding</keyword>
<dbReference type="CDD" id="cd00130">
    <property type="entry name" value="PAS"/>
    <property type="match status" value="2"/>
</dbReference>
<evidence type="ECO:0000256" key="6">
    <source>
        <dbReference type="ARBA" id="ARBA00022741"/>
    </source>
</evidence>
<evidence type="ECO:0000256" key="4">
    <source>
        <dbReference type="ARBA" id="ARBA00022553"/>
    </source>
</evidence>
<evidence type="ECO:0000313" key="14">
    <source>
        <dbReference type="EMBL" id="SMF82365.1"/>
    </source>
</evidence>
<feature type="domain" description="PAC" evidence="13">
    <location>
        <begin position="73"/>
        <end position="126"/>
    </location>
</feature>
<evidence type="ECO:0000256" key="1">
    <source>
        <dbReference type="ARBA" id="ARBA00000085"/>
    </source>
</evidence>
<dbReference type="SMART" id="SM00091">
    <property type="entry name" value="PAS"/>
    <property type="match status" value="2"/>
</dbReference>
<keyword evidence="7" id="KW-0418">Kinase</keyword>
<dbReference type="Gene3D" id="3.30.450.20">
    <property type="entry name" value="PAS domain"/>
    <property type="match status" value="2"/>
</dbReference>
<dbReference type="STRING" id="560819.SAMN05428998_14618"/>
<comment type="catalytic activity">
    <reaction evidence="1">
        <text>ATP + protein L-histidine = ADP + protein N-phospho-L-histidine.</text>
        <dbReference type="EC" id="2.7.13.3"/>
    </reaction>
</comment>
<dbReference type="PROSITE" id="PS50109">
    <property type="entry name" value="HIS_KIN"/>
    <property type="match status" value="1"/>
</dbReference>
<feature type="domain" description="PAS" evidence="12">
    <location>
        <begin position="127"/>
        <end position="198"/>
    </location>
</feature>
<dbReference type="SUPFAM" id="SSF55785">
    <property type="entry name" value="PYP-like sensor domain (PAS domain)"/>
    <property type="match status" value="2"/>
</dbReference>
<dbReference type="PANTHER" id="PTHR43047">
    <property type="entry name" value="TWO-COMPONENT HISTIDINE PROTEIN KINASE"/>
    <property type="match status" value="1"/>
</dbReference>
<evidence type="ECO:0000256" key="5">
    <source>
        <dbReference type="ARBA" id="ARBA00022679"/>
    </source>
</evidence>
<dbReference type="Proteomes" id="UP000192917">
    <property type="component" value="Unassembled WGS sequence"/>
</dbReference>
<dbReference type="GO" id="GO:0016020">
    <property type="term" value="C:membrane"/>
    <property type="evidence" value="ECO:0007669"/>
    <property type="project" value="UniProtKB-SubCell"/>
</dbReference>
<dbReference type="InterPro" id="IPR000014">
    <property type="entry name" value="PAS"/>
</dbReference>
<dbReference type="PRINTS" id="PR00344">
    <property type="entry name" value="BCTRLSENSOR"/>
</dbReference>
<keyword evidence="15" id="KW-1185">Reference proteome</keyword>
<evidence type="ECO:0000256" key="8">
    <source>
        <dbReference type="ARBA" id="ARBA00022840"/>
    </source>
</evidence>
<dbReference type="AlphaFoldDB" id="A0A1Y6CVN6"/>
<evidence type="ECO:0000256" key="9">
    <source>
        <dbReference type="ARBA" id="ARBA00023012"/>
    </source>
</evidence>